<organism evidence="1 2">
    <name type="scientific">Paraburkholderia youngii</name>
    <dbReference type="NCBI Taxonomy" id="2782701"/>
    <lineage>
        <taxon>Bacteria</taxon>
        <taxon>Pseudomonadati</taxon>
        <taxon>Pseudomonadota</taxon>
        <taxon>Betaproteobacteria</taxon>
        <taxon>Burkholderiales</taxon>
        <taxon>Burkholderiaceae</taxon>
        <taxon>Paraburkholderia</taxon>
    </lineage>
</organism>
<name>A0A7W8LDJ3_9BURK</name>
<accession>A0A7W8LDJ3</accession>
<gene>
    <name evidence="1" type="ORF">HDG41_006759</name>
</gene>
<comment type="caution">
    <text evidence="1">The sequence shown here is derived from an EMBL/GenBank/DDBJ whole genome shotgun (WGS) entry which is preliminary data.</text>
</comment>
<sequence>MPGRHADRAPEMSTKVTLIEKPDLGRDLRRRDAV</sequence>
<dbReference type="AlphaFoldDB" id="A0A7W8LDJ3"/>
<evidence type="ECO:0000313" key="1">
    <source>
        <dbReference type="EMBL" id="MBB5404663.1"/>
    </source>
</evidence>
<proteinExistence type="predicted"/>
<evidence type="ECO:0000313" key="2">
    <source>
        <dbReference type="Proteomes" id="UP000592820"/>
    </source>
</evidence>
<dbReference type="Proteomes" id="UP000592820">
    <property type="component" value="Unassembled WGS sequence"/>
</dbReference>
<reference evidence="1 2" key="1">
    <citation type="submission" date="2020-08" db="EMBL/GenBank/DDBJ databases">
        <title>Genomic Encyclopedia of Type Strains, Phase IV (KMG-V): Genome sequencing to study the core and pangenomes of soil and plant-associated prokaryotes.</title>
        <authorList>
            <person name="Whitman W."/>
        </authorList>
    </citation>
    <scope>NUCLEOTIDE SEQUENCE [LARGE SCALE GENOMIC DNA]</scope>
    <source>
        <strain evidence="1 2">JPY162</strain>
    </source>
</reference>
<protein>
    <submittedName>
        <fullName evidence="1">Uncharacterized protein</fullName>
    </submittedName>
</protein>
<feature type="non-terminal residue" evidence="1">
    <location>
        <position position="34"/>
    </location>
</feature>
<dbReference type="EMBL" id="JACHDE010000022">
    <property type="protein sequence ID" value="MBB5404663.1"/>
    <property type="molecule type" value="Genomic_DNA"/>
</dbReference>